<accession>A0A0A9BSP1</accession>
<proteinExistence type="predicted"/>
<reference evidence="1" key="2">
    <citation type="journal article" date="2015" name="Data Brief">
        <title>Shoot transcriptome of the giant reed, Arundo donax.</title>
        <authorList>
            <person name="Barrero R.A."/>
            <person name="Guerrero F.D."/>
            <person name="Moolhuijzen P."/>
            <person name="Goolsby J.A."/>
            <person name="Tidwell J."/>
            <person name="Bellgard S.E."/>
            <person name="Bellgard M.I."/>
        </authorList>
    </citation>
    <scope>NUCLEOTIDE SEQUENCE</scope>
    <source>
        <tissue evidence="1">Shoot tissue taken approximately 20 cm above the soil surface</tissue>
    </source>
</reference>
<name>A0A0A9BSP1_ARUDO</name>
<dbReference type="AlphaFoldDB" id="A0A0A9BSP1"/>
<sequence>MCLGVHRSARRPTTSRHKMGCVPVLAAARLHSPGACPMTMCISMKGAKLRITISTKADSTGAMP</sequence>
<evidence type="ECO:0000313" key="1">
    <source>
        <dbReference type="EMBL" id="JAD62297.1"/>
    </source>
</evidence>
<organism evidence="1">
    <name type="scientific">Arundo donax</name>
    <name type="common">Giant reed</name>
    <name type="synonym">Donax arundinaceus</name>
    <dbReference type="NCBI Taxonomy" id="35708"/>
    <lineage>
        <taxon>Eukaryota</taxon>
        <taxon>Viridiplantae</taxon>
        <taxon>Streptophyta</taxon>
        <taxon>Embryophyta</taxon>
        <taxon>Tracheophyta</taxon>
        <taxon>Spermatophyta</taxon>
        <taxon>Magnoliopsida</taxon>
        <taxon>Liliopsida</taxon>
        <taxon>Poales</taxon>
        <taxon>Poaceae</taxon>
        <taxon>PACMAD clade</taxon>
        <taxon>Arundinoideae</taxon>
        <taxon>Arundineae</taxon>
        <taxon>Arundo</taxon>
    </lineage>
</organism>
<dbReference type="EMBL" id="GBRH01235598">
    <property type="protein sequence ID" value="JAD62297.1"/>
    <property type="molecule type" value="Transcribed_RNA"/>
</dbReference>
<reference evidence="1" key="1">
    <citation type="submission" date="2014-09" db="EMBL/GenBank/DDBJ databases">
        <authorList>
            <person name="Magalhaes I.L.F."/>
            <person name="Oliveira U."/>
            <person name="Santos F.R."/>
            <person name="Vidigal T.H.D.A."/>
            <person name="Brescovit A.D."/>
            <person name="Santos A.J."/>
        </authorList>
    </citation>
    <scope>NUCLEOTIDE SEQUENCE</scope>
    <source>
        <tissue evidence="1">Shoot tissue taken approximately 20 cm above the soil surface</tissue>
    </source>
</reference>
<protein>
    <submittedName>
        <fullName evidence="1">Uncharacterized protein</fullName>
    </submittedName>
</protein>